<keyword evidence="2" id="KW-1185">Reference proteome</keyword>
<organism evidence="1 2">
    <name type="scientific">Choristoneura fumiferana</name>
    <name type="common">Spruce budworm moth</name>
    <name type="synonym">Archips fumiferana</name>
    <dbReference type="NCBI Taxonomy" id="7141"/>
    <lineage>
        <taxon>Eukaryota</taxon>
        <taxon>Metazoa</taxon>
        <taxon>Ecdysozoa</taxon>
        <taxon>Arthropoda</taxon>
        <taxon>Hexapoda</taxon>
        <taxon>Insecta</taxon>
        <taxon>Pterygota</taxon>
        <taxon>Neoptera</taxon>
        <taxon>Endopterygota</taxon>
        <taxon>Lepidoptera</taxon>
        <taxon>Glossata</taxon>
        <taxon>Ditrysia</taxon>
        <taxon>Tortricoidea</taxon>
        <taxon>Tortricidae</taxon>
        <taxon>Tortricinae</taxon>
        <taxon>Choristoneura</taxon>
    </lineage>
</organism>
<protein>
    <submittedName>
        <fullName evidence="1">Uncharacterized protein</fullName>
    </submittedName>
</protein>
<comment type="caution">
    <text evidence="1">The sequence shown here is derived from an EMBL/GenBank/DDBJ whole genome shotgun (WGS) entry which is preliminary data.</text>
</comment>
<evidence type="ECO:0000313" key="2">
    <source>
        <dbReference type="Proteomes" id="UP001064048"/>
    </source>
</evidence>
<dbReference type="EMBL" id="CM046117">
    <property type="protein sequence ID" value="KAI8436417.1"/>
    <property type="molecule type" value="Genomic_DNA"/>
</dbReference>
<accession>A0ACC0KIT6</accession>
<sequence>MENGIHYSLMRVQHPPPPAGSRHPAIRTISIISYSVLLAVDIDMSRHVACCKLTREPRGSLVVPAYSRRKVLPKTEPMSLRWQGEMSFRWHVARGKRHVAVARRQRRARRRQSAASTRAARSPRGTLVLPHFPLLTETQFRSNKKFPLPRRACYAEHAGRRAAGATGPGDAGGGRGVAGGPGARGSWKPRGSQGSPSPGAAPVRPLPSARPRRKRAPHSLLGPFDFSKLFKKKKPKPAPAPAPAPALRAAASSDNSTRTALPLNSLASNSTALSLLSIPADDSAFRTSEAPESILWLHSATSPSFPPEGRTRLLTPAERTTAGASAVNLNISLGLDKIDDRIVSQTTVETPKQKTTIRQRATDQRVGRRAAGGQRSRCGGGGGAAADAGASKKKEEPPPWPLKHAAVVEGDIILGGLMMVHGRSEGATCGPVMSQGGVQALEAMLFALDHARAPPRAPGLRRSAPLVLTTRHNDT</sequence>
<reference evidence="1 2" key="1">
    <citation type="journal article" date="2022" name="Genome Biol. Evol.">
        <title>The Spruce Budworm Genome: Reconstructing the Evolutionary History of Antifreeze Proteins.</title>
        <authorList>
            <person name="Beliveau C."/>
            <person name="Gagne P."/>
            <person name="Picq S."/>
            <person name="Vernygora O."/>
            <person name="Keeling C.I."/>
            <person name="Pinkney K."/>
            <person name="Doucet D."/>
            <person name="Wen F."/>
            <person name="Johnston J.S."/>
            <person name="Maaroufi H."/>
            <person name="Boyle B."/>
            <person name="Laroche J."/>
            <person name="Dewar K."/>
            <person name="Juretic N."/>
            <person name="Blackburn G."/>
            <person name="Nisole A."/>
            <person name="Brunet B."/>
            <person name="Brandao M."/>
            <person name="Lumley L."/>
            <person name="Duan J."/>
            <person name="Quan G."/>
            <person name="Lucarotti C.J."/>
            <person name="Roe A.D."/>
            <person name="Sperling F.A.H."/>
            <person name="Levesque R.C."/>
            <person name="Cusson M."/>
        </authorList>
    </citation>
    <scope>NUCLEOTIDE SEQUENCE [LARGE SCALE GENOMIC DNA]</scope>
    <source>
        <strain evidence="1">Glfc:IPQL:Cfum</strain>
    </source>
</reference>
<dbReference type="Proteomes" id="UP001064048">
    <property type="component" value="Chromosome 17"/>
</dbReference>
<evidence type="ECO:0000313" key="1">
    <source>
        <dbReference type="EMBL" id="KAI8436417.1"/>
    </source>
</evidence>
<name>A0ACC0KIT6_CHOFU</name>
<gene>
    <name evidence="1" type="ORF">MSG28_010013</name>
</gene>
<proteinExistence type="predicted"/>